<evidence type="ECO:0000256" key="2">
    <source>
        <dbReference type="ARBA" id="ARBA00022692"/>
    </source>
</evidence>
<organism evidence="6 7">
    <name type="scientific">Streptosporangium carneum</name>
    <dbReference type="NCBI Taxonomy" id="47481"/>
    <lineage>
        <taxon>Bacteria</taxon>
        <taxon>Bacillati</taxon>
        <taxon>Actinomycetota</taxon>
        <taxon>Actinomycetes</taxon>
        <taxon>Streptosporangiales</taxon>
        <taxon>Streptosporangiaceae</taxon>
        <taxon>Streptosporangium</taxon>
    </lineage>
</organism>
<dbReference type="PANTHER" id="PTHR30168:SF0">
    <property type="entry name" value="INNER MEMBRANE PROTEIN"/>
    <property type="match status" value="1"/>
</dbReference>
<evidence type="ECO:0000256" key="3">
    <source>
        <dbReference type="ARBA" id="ARBA00022989"/>
    </source>
</evidence>
<evidence type="ECO:0000256" key="4">
    <source>
        <dbReference type="ARBA" id="ARBA00023136"/>
    </source>
</evidence>
<comment type="subcellular location">
    <subcellularLocation>
        <location evidence="1">Membrane</location>
        <topology evidence="1">Single-pass membrane protein</topology>
    </subcellularLocation>
</comment>
<protein>
    <recommendedName>
        <fullName evidence="8">Metalloprotease</fullName>
    </recommendedName>
</protein>
<keyword evidence="7" id="KW-1185">Reference proteome</keyword>
<comment type="caution">
    <text evidence="6">The sequence shown here is derived from an EMBL/GenBank/DDBJ whole genome shotgun (WGS) entry which is preliminary data.</text>
</comment>
<dbReference type="EMBL" id="BSEV01000025">
    <property type="protein sequence ID" value="GLK13708.1"/>
    <property type="molecule type" value="Genomic_DNA"/>
</dbReference>
<gene>
    <name evidence="6" type="ORF">GCM10017600_71190</name>
</gene>
<keyword evidence="2" id="KW-0812">Transmembrane</keyword>
<dbReference type="Pfam" id="PF04228">
    <property type="entry name" value="Zn_peptidase"/>
    <property type="match status" value="1"/>
</dbReference>
<accession>A0A9W6MH67</accession>
<dbReference type="RefSeq" id="WP_271221982.1">
    <property type="nucleotide sequence ID" value="NZ_BAAAVD010000083.1"/>
</dbReference>
<name>A0A9W6MH67_9ACTN</name>
<proteinExistence type="predicted"/>
<sequence>MRPRGSSPLAFGVFGVLAMTFAAVVVVAGLAGGEEAEIPANPDTGPVATRTTVPTPAEGAQVSPPSFRPPQKLNLGSMGGPAIRLAARSDAAAGRGAAARRNMGVDLRYMRRSDTTARLKRNPLYGTGLMRPTACRAPRPSTRPGDMLGYLNAVTGCLDRAWAGKFSQAGAVFLAPRRVYWTRPGRGPCGTYPASGAAAYYCPSNRGMYIGLTHLIQQSGRIDPAQNHVPYLSVLSHEYGHHVQSMSGIGSAWWWEVSDKSKAAQDAHSRRSELQAQCFAGAFIRTVRIPLGVTAARWQAVLEMEYSRGDDQNGLGKRDHGNGDHFAGWLHQGWKYARIAYCNTWSVPASYVS</sequence>
<reference evidence="6" key="1">
    <citation type="journal article" date="2014" name="Int. J. Syst. Evol. Microbiol.">
        <title>Complete genome sequence of Corynebacterium casei LMG S-19264T (=DSM 44701T), isolated from a smear-ripened cheese.</title>
        <authorList>
            <consortium name="US DOE Joint Genome Institute (JGI-PGF)"/>
            <person name="Walter F."/>
            <person name="Albersmeier A."/>
            <person name="Kalinowski J."/>
            <person name="Ruckert C."/>
        </authorList>
    </citation>
    <scope>NUCLEOTIDE SEQUENCE</scope>
    <source>
        <strain evidence="6">VKM Ac-2007</strain>
    </source>
</reference>
<keyword evidence="3" id="KW-1133">Transmembrane helix</keyword>
<evidence type="ECO:0000313" key="7">
    <source>
        <dbReference type="Proteomes" id="UP001143474"/>
    </source>
</evidence>
<dbReference type="Proteomes" id="UP001143474">
    <property type="component" value="Unassembled WGS sequence"/>
</dbReference>
<dbReference type="GO" id="GO:0016020">
    <property type="term" value="C:membrane"/>
    <property type="evidence" value="ECO:0007669"/>
    <property type="project" value="UniProtKB-SubCell"/>
</dbReference>
<feature type="compositionally biased region" description="Low complexity" evidence="5">
    <location>
        <begin position="44"/>
        <end position="57"/>
    </location>
</feature>
<feature type="region of interest" description="Disordered" evidence="5">
    <location>
        <begin position="36"/>
        <end position="70"/>
    </location>
</feature>
<dbReference type="PANTHER" id="PTHR30168">
    <property type="entry name" value="PUTATIVE MEMBRANE PROTEIN YPFJ"/>
    <property type="match status" value="1"/>
</dbReference>
<evidence type="ECO:0000256" key="1">
    <source>
        <dbReference type="ARBA" id="ARBA00004167"/>
    </source>
</evidence>
<dbReference type="AlphaFoldDB" id="A0A9W6MH67"/>
<reference evidence="6" key="2">
    <citation type="submission" date="2023-01" db="EMBL/GenBank/DDBJ databases">
        <authorList>
            <person name="Sun Q."/>
            <person name="Evtushenko L."/>
        </authorList>
    </citation>
    <scope>NUCLEOTIDE SEQUENCE</scope>
    <source>
        <strain evidence="6">VKM Ac-2007</strain>
    </source>
</reference>
<evidence type="ECO:0008006" key="8">
    <source>
        <dbReference type="Google" id="ProtNLM"/>
    </source>
</evidence>
<evidence type="ECO:0000256" key="5">
    <source>
        <dbReference type="SAM" id="MobiDB-lite"/>
    </source>
</evidence>
<dbReference type="InterPro" id="IPR007343">
    <property type="entry name" value="Uncharacterised_pept_Zn_put"/>
</dbReference>
<keyword evidence="4" id="KW-0472">Membrane</keyword>
<evidence type="ECO:0000313" key="6">
    <source>
        <dbReference type="EMBL" id="GLK13708.1"/>
    </source>
</evidence>